<dbReference type="OrthoDB" id="3056461at2759"/>
<dbReference type="InParanoid" id="A0A409W7V3"/>
<sequence length="521" mass="59498">MSSSNQDVPMAPPPGPLAALSSSSAVAGQKRRRSPRPGPEEAGPSSARAVIAPQPTPDSGTDLRPAQRQRLDPGQPSTGLTAPTTARRMRATERRPSDWHISRKDVPSAARKTKEALEVHIRALWCLPDQNAVPPQVSAEDRNTYAARFTSEANIRTSVQDSLNNSGEFMLAAEERFESLLSTLSESSKISANIRRIPKPLLLLAFRSIAFFGLLRWAPDVLSKDPESLYNLLHEHIALKTFEQIAGAYGYSHIGTNLTVIRDYALMRKFYRNFVFSYLQGIAKKEAKMPGAVELSHERENAVKRRNELAGKRDNKFVAEAFHADFIWSVKEPEGHSDDECVEITNASGEKEFVYEIAEVEGRSTKYTTFYHDVIDPRTRIEQRRRGQHKKQFRRRVVPEEARPSRFEGEPLPKKVFIDYFEPDFWNNFSIEDKARYIENGIYIGMPPANLCKRWQDVVEWKGLNRDQMKERYGDEVLREYTIPTVDELWQLQQNLVRREEEAQAARERQDEAEVRTQLGE</sequence>
<feature type="region of interest" description="Disordered" evidence="1">
    <location>
        <begin position="1"/>
        <end position="107"/>
    </location>
</feature>
<comment type="caution">
    <text evidence="2">The sequence shown here is derived from an EMBL/GenBank/DDBJ whole genome shotgun (WGS) entry which is preliminary data.</text>
</comment>
<evidence type="ECO:0000313" key="2">
    <source>
        <dbReference type="EMBL" id="PPQ74620.1"/>
    </source>
</evidence>
<dbReference type="EMBL" id="NHYE01005327">
    <property type="protein sequence ID" value="PPQ74620.1"/>
    <property type="molecule type" value="Genomic_DNA"/>
</dbReference>
<proteinExistence type="predicted"/>
<organism evidence="2 3">
    <name type="scientific">Gymnopilus dilepis</name>
    <dbReference type="NCBI Taxonomy" id="231916"/>
    <lineage>
        <taxon>Eukaryota</taxon>
        <taxon>Fungi</taxon>
        <taxon>Dikarya</taxon>
        <taxon>Basidiomycota</taxon>
        <taxon>Agaricomycotina</taxon>
        <taxon>Agaricomycetes</taxon>
        <taxon>Agaricomycetidae</taxon>
        <taxon>Agaricales</taxon>
        <taxon>Agaricineae</taxon>
        <taxon>Hymenogastraceae</taxon>
        <taxon>Gymnopilus</taxon>
    </lineage>
</organism>
<dbReference type="AlphaFoldDB" id="A0A409W7V3"/>
<feature type="compositionally biased region" description="Basic and acidic residues" evidence="1">
    <location>
        <begin position="90"/>
        <end position="107"/>
    </location>
</feature>
<protein>
    <submittedName>
        <fullName evidence="2">Uncharacterized protein</fullName>
    </submittedName>
</protein>
<gene>
    <name evidence="2" type="ORF">CVT26_007464</name>
</gene>
<feature type="compositionally biased region" description="Basic and acidic residues" evidence="1">
    <location>
        <begin position="501"/>
        <end position="515"/>
    </location>
</feature>
<feature type="compositionally biased region" description="Low complexity" evidence="1">
    <location>
        <begin position="17"/>
        <end position="28"/>
    </location>
</feature>
<feature type="region of interest" description="Disordered" evidence="1">
    <location>
        <begin position="501"/>
        <end position="521"/>
    </location>
</feature>
<dbReference type="Proteomes" id="UP000284706">
    <property type="component" value="Unassembled WGS sequence"/>
</dbReference>
<name>A0A409W7V3_9AGAR</name>
<accession>A0A409W7V3</accession>
<keyword evidence="3" id="KW-1185">Reference proteome</keyword>
<evidence type="ECO:0000313" key="3">
    <source>
        <dbReference type="Proteomes" id="UP000284706"/>
    </source>
</evidence>
<reference evidence="2 3" key="1">
    <citation type="journal article" date="2018" name="Evol. Lett.">
        <title>Horizontal gene cluster transfer increased hallucinogenic mushroom diversity.</title>
        <authorList>
            <person name="Reynolds H.T."/>
            <person name="Vijayakumar V."/>
            <person name="Gluck-Thaler E."/>
            <person name="Korotkin H.B."/>
            <person name="Matheny P.B."/>
            <person name="Slot J.C."/>
        </authorList>
    </citation>
    <scope>NUCLEOTIDE SEQUENCE [LARGE SCALE GENOMIC DNA]</scope>
    <source>
        <strain evidence="2 3">SRW20</strain>
    </source>
</reference>
<evidence type="ECO:0000256" key="1">
    <source>
        <dbReference type="SAM" id="MobiDB-lite"/>
    </source>
</evidence>